<keyword evidence="2" id="KW-0808">Transferase</keyword>
<dbReference type="PROSITE" id="PS51186">
    <property type="entry name" value="GNAT"/>
    <property type="match status" value="1"/>
</dbReference>
<evidence type="ECO:0000313" key="2">
    <source>
        <dbReference type="EMBL" id="MEG3440269.1"/>
    </source>
</evidence>
<dbReference type="Proteomes" id="UP001328733">
    <property type="component" value="Unassembled WGS sequence"/>
</dbReference>
<proteinExistence type="predicted"/>
<dbReference type="RefSeq" id="WP_332867737.1">
    <property type="nucleotide sequence ID" value="NZ_JBAFSM010000085.1"/>
</dbReference>
<evidence type="ECO:0000259" key="1">
    <source>
        <dbReference type="PROSITE" id="PS51186"/>
    </source>
</evidence>
<feature type="domain" description="N-acetyltransferase" evidence="1">
    <location>
        <begin position="8"/>
        <end position="155"/>
    </location>
</feature>
<name>A0AAW9QY80_9CHRO</name>
<dbReference type="Gene3D" id="3.40.630.30">
    <property type="match status" value="1"/>
</dbReference>
<dbReference type="SUPFAM" id="SSF55729">
    <property type="entry name" value="Acyl-CoA N-acyltransferases (Nat)"/>
    <property type="match status" value="1"/>
</dbReference>
<comment type="caution">
    <text evidence="2">The sequence shown here is derived from an EMBL/GenBank/DDBJ whole genome shotgun (WGS) entry which is preliminary data.</text>
</comment>
<dbReference type="InterPro" id="IPR016181">
    <property type="entry name" value="Acyl_CoA_acyltransferase"/>
</dbReference>
<sequence length="175" mass="19325">MIASSRSLEFREEMAADIAAVHAVERSAFGRENEANLVDILRSNGNVLSFVALLAGQVIGHILYSPVSLDSDGETRSRWLGLAPMAVSPDYQRQGIGSGLITYSLRECGDRGFDAVFVLGHPDYYPRFGFFPARRKGFSCEYPVPDEVFMARELRPGCLAGYSGVIRYRSEFSSV</sequence>
<keyword evidence="2" id="KW-0012">Acyltransferase</keyword>
<evidence type="ECO:0000313" key="3">
    <source>
        <dbReference type="Proteomes" id="UP001328733"/>
    </source>
</evidence>
<dbReference type="EC" id="2.3.1.-" evidence="2"/>
<dbReference type="CDD" id="cd04301">
    <property type="entry name" value="NAT_SF"/>
    <property type="match status" value="1"/>
</dbReference>
<dbReference type="InterPro" id="IPR000182">
    <property type="entry name" value="GNAT_dom"/>
</dbReference>
<dbReference type="EMBL" id="JBAFSM010000085">
    <property type="protein sequence ID" value="MEG3440269.1"/>
    <property type="molecule type" value="Genomic_DNA"/>
</dbReference>
<dbReference type="GO" id="GO:0016747">
    <property type="term" value="F:acyltransferase activity, transferring groups other than amino-acyl groups"/>
    <property type="evidence" value="ECO:0007669"/>
    <property type="project" value="InterPro"/>
</dbReference>
<keyword evidence="3" id="KW-1185">Reference proteome</keyword>
<dbReference type="Pfam" id="PF00583">
    <property type="entry name" value="Acetyltransf_1"/>
    <property type="match status" value="1"/>
</dbReference>
<reference evidence="2 3" key="1">
    <citation type="submission" date="2024-01" db="EMBL/GenBank/DDBJ databases">
        <title>Genomic insights into the taxonomy and metabolism of the cyanobacterium Pannus brasiliensis CCIBt3594.</title>
        <authorList>
            <person name="Machado M."/>
            <person name="Botero N.B."/>
            <person name="Andreote A.P.D."/>
            <person name="Feitosa A.M.T."/>
            <person name="Popin R."/>
            <person name="Sivonen K."/>
            <person name="Fiore M.F."/>
        </authorList>
    </citation>
    <scope>NUCLEOTIDE SEQUENCE [LARGE SCALE GENOMIC DNA]</scope>
    <source>
        <strain evidence="2 3">CCIBt3594</strain>
    </source>
</reference>
<protein>
    <submittedName>
        <fullName evidence="2">N-acetyltransferase</fullName>
        <ecNumber evidence="2">2.3.1.-</ecNumber>
    </submittedName>
</protein>
<dbReference type="AlphaFoldDB" id="A0AAW9QY80"/>
<accession>A0AAW9QY80</accession>
<gene>
    <name evidence="2" type="ORF">V0288_24290</name>
</gene>
<organism evidence="2 3">
    <name type="scientific">Pannus brasiliensis CCIBt3594</name>
    <dbReference type="NCBI Taxonomy" id="1427578"/>
    <lineage>
        <taxon>Bacteria</taxon>
        <taxon>Bacillati</taxon>
        <taxon>Cyanobacteriota</taxon>
        <taxon>Cyanophyceae</taxon>
        <taxon>Oscillatoriophycideae</taxon>
        <taxon>Chroococcales</taxon>
        <taxon>Microcystaceae</taxon>
        <taxon>Pannus</taxon>
    </lineage>
</organism>